<keyword evidence="1" id="KW-0812">Transmembrane</keyword>
<dbReference type="EMBL" id="BGPR01111427">
    <property type="protein sequence ID" value="GBM92017.1"/>
    <property type="molecule type" value="Genomic_DNA"/>
</dbReference>
<keyword evidence="1" id="KW-0472">Membrane</keyword>
<keyword evidence="1" id="KW-1133">Transmembrane helix</keyword>
<protein>
    <submittedName>
        <fullName evidence="2">Uncharacterized protein</fullName>
    </submittedName>
</protein>
<sequence>MTYLNGWAENGMVRSDNMSIVWSGDLVNSHLNTGALTHEPYRGYILEIQRIEQMNHIGTLNRKTIFEQFFSDPFSVGKCDIEHQQDNGMHEISLQDLEGPFFLLLLGIAFSFVVFAAEITYYKIKRSSGNNFFCKSMQR</sequence>
<gene>
    <name evidence="2" type="ORF">AVEN_121866_1</name>
</gene>
<evidence type="ECO:0000256" key="1">
    <source>
        <dbReference type="SAM" id="Phobius"/>
    </source>
</evidence>
<name>A0A4Y2JQ28_ARAVE</name>
<dbReference type="Proteomes" id="UP000499080">
    <property type="component" value="Unassembled WGS sequence"/>
</dbReference>
<proteinExistence type="predicted"/>
<organism evidence="2 3">
    <name type="scientific">Araneus ventricosus</name>
    <name type="common">Orbweaver spider</name>
    <name type="synonym">Epeira ventricosa</name>
    <dbReference type="NCBI Taxonomy" id="182803"/>
    <lineage>
        <taxon>Eukaryota</taxon>
        <taxon>Metazoa</taxon>
        <taxon>Ecdysozoa</taxon>
        <taxon>Arthropoda</taxon>
        <taxon>Chelicerata</taxon>
        <taxon>Arachnida</taxon>
        <taxon>Araneae</taxon>
        <taxon>Araneomorphae</taxon>
        <taxon>Entelegynae</taxon>
        <taxon>Araneoidea</taxon>
        <taxon>Araneidae</taxon>
        <taxon>Araneus</taxon>
    </lineage>
</organism>
<evidence type="ECO:0000313" key="3">
    <source>
        <dbReference type="Proteomes" id="UP000499080"/>
    </source>
</evidence>
<dbReference type="AlphaFoldDB" id="A0A4Y2JQ28"/>
<evidence type="ECO:0000313" key="2">
    <source>
        <dbReference type="EMBL" id="GBM92017.1"/>
    </source>
</evidence>
<dbReference type="OrthoDB" id="7951606at2759"/>
<accession>A0A4Y2JQ28</accession>
<comment type="caution">
    <text evidence="2">The sequence shown here is derived from an EMBL/GenBank/DDBJ whole genome shotgun (WGS) entry which is preliminary data.</text>
</comment>
<keyword evidence="3" id="KW-1185">Reference proteome</keyword>
<feature type="transmembrane region" description="Helical" evidence="1">
    <location>
        <begin position="101"/>
        <end position="122"/>
    </location>
</feature>
<reference evidence="2 3" key="1">
    <citation type="journal article" date="2019" name="Sci. Rep.">
        <title>Orb-weaving spider Araneus ventricosus genome elucidates the spidroin gene catalogue.</title>
        <authorList>
            <person name="Kono N."/>
            <person name="Nakamura H."/>
            <person name="Ohtoshi R."/>
            <person name="Moran D.A.P."/>
            <person name="Shinohara A."/>
            <person name="Yoshida Y."/>
            <person name="Fujiwara M."/>
            <person name="Mori M."/>
            <person name="Tomita M."/>
            <person name="Arakawa K."/>
        </authorList>
    </citation>
    <scope>NUCLEOTIDE SEQUENCE [LARGE SCALE GENOMIC DNA]</scope>
</reference>